<keyword evidence="3" id="KW-1185">Reference proteome</keyword>
<organism evidence="2 3">
    <name type="scientific">Propioniciclava sinopodophylli</name>
    <dbReference type="NCBI Taxonomy" id="1837344"/>
    <lineage>
        <taxon>Bacteria</taxon>
        <taxon>Bacillati</taxon>
        <taxon>Actinomycetota</taxon>
        <taxon>Actinomycetes</taxon>
        <taxon>Propionibacteriales</taxon>
        <taxon>Propionibacteriaceae</taxon>
        <taxon>Propioniciclava</taxon>
    </lineage>
</organism>
<feature type="transmembrane region" description="Helical" evidence="1">
    <location>
        <begin position="18"/>
        <end position="37"/>
    </location>
</feature>
<feature type="transmembrane region" description="Helical" evidence="1">
    <location>
        <begin position="299"/>
        <end position="318"/>
    </location>
</feature>
<comment type="caution">
    <text evidence="2">The sequence shown here is derived from an EMBL/GenBank/DDBJ whole genome shotgun (WGS) entry which is preliminary data.</text>
</comment>
<protein>
    <submittedName>
        <fullName evidence="2">Uncharacterized protein</fullName>
    </submittedName>
</protein>
<keyword evidence="1" id="KW-0812">Transmembrane</keyword>
<dbReference type="RefSeq" id="WP_131169214.1">
    <property type="nucleotide sequence ID" value="NZ_SDMQ01000012.1"/>
</dbReference>
<feature type="transmembrane region" description="Helical" evidence="1">
    <location>
        <begin position="201"/>
        <end position="222"/>
    </location>
</feature>
<keyword evidence="1" id="KW-1133">Transmembrane helix</keyword>
<dbReference type="AlphaFoldDB" id="A0A4Q9KBS7"/>
<reference evidence="2 3" key="1">
    <citation type="submission" date="2019-01" db="EMBL/GenBank/DDBJ databases">
        <title>Lactibacter flavus gen. nov., sp. nov., a novel bacterium of the family Propionibacteriaceae isolated from raw milk and dairy products.</title>
        <authorList>
            <person name="Huptas C."/>
            <person name="Wenning M."/>
            <person name="Breitenwieser F."/>
            <person name="Doll E."/>
            <person name="Von Neubeck M."/>
            <person name="Busse H.-J."/>
            <person name="Scherer S."/>
        </authorList>
    </citation>
    <scope>NUCLEOTIDE SEQUENCE [LARGE SCALE GENOMIC DNA]</scope>
    <source>
        <strain evidence="2 3">KCTC 33808</strain>
    </source>
</reference>
<dbReference type="PANTHER" id="PTHR37305">
    <property type="entry name" value="INTEGRAL MEMBRANE PROTEIN-RELATED"/>
    <property type="match status" value="1"/>
</dbReference>
<feature type="transmembrane region" description="Helical" evidence="1">
    <location>
        <begin position="229"/>
        <end position="251"/>
    </location>
</feature>
<gene>
    <name evidence="2" type="ORF">ET989_11820</name>
</gene>
<dbReference type="OrthoDB" id="3819831at2"/>
<feature type="transmembrane region" description="Helical" evidence="1">
    <location>
        <begin position="152"/>
        <end position="181"/>
    </location>
</feature>
<dbReference type="GO" id="GO:0140359">
    <property type="term" value="F:ABC-type transporter activity"/>
    <property type="evidence" value="ECO:0007669"/>
    <property type="project" value="InterPro"/>
</dbReference>
<proteinExistence type="predicted"/>
<dbReference type="Proteomes" id="UP000292373">
    <property type="component" value="Unassembled WGS sequence"/>
</dbReference>
<sequence length="325" mass="34602">MIRLIGAETHRWVARRGLWVALLGLLAILATMCWSIVMATRPPEAAVVAQGKIAYAEQHAYWVEHHAEEEAFCRASDPEAPADVCAQPEPQPEWFYPQPMTWDSATSTATVGASTTAGLFLILMAASFWGAEFRSGSLATWLTFVPSRPRVWASKMVVVALAGAVVSAAALLVALLTAWGAVAAHQGPDAVGSWVGPLQSAGRGVLFGGMMALVGAGLAVVFRSTVAAVAVPLAYLFAQGMLGVLMAVPGFDRLTGLLPENNVQAFLLGSYAYSVPVQRRTPQGFEIEYVERTISLGQGTVYLLVAVALACVVSLAVFRRRDVTE</sequence>
<name>A0A4Q9KBS7_9ACTN</name>
<keyword evidence="1" id="KW-0472">Membrane</keyword>
<evidence type="ECO:0000256" key="1">
    <source>
        <dbReference type="SAM" id="Phobius"/>
    </source>
</evidence>
<dbReference type="GO" id="GO:0005886">
    <property type="term" value="C:plasma membrane"/>
    <property type="evidence" value="ECO:0007669"/>
    <property type="project" value="UniProtKB-SubCell"/>
</dbReference>
<feature type="transmembrane region" description="Helical" evidence="1">
    <location>
        <begin position="109"/>
        <end position="131"/>
    </location>
</feature>
<dbReference type="PANTHER" id="PTHR37305:SF1">
    <property type="entry name" value="MEMBRANE PROTEIN"/>
    <property type="match status" value="1"/>
</dbReference>
<dbReference type="EMBL" id="SDMQ01000012">
    <property type="protein sequence ID" value="TBT83368.1"/>
    <property type="molecule type" value="Genomic_DNA"/>
</dbReference>
<evidence type="ECO:0000313" key="3">
    <source>
        <dbReference type="Proteomes" id="UP000292373"/>
    </source>
</evidence>
<accession>A0A4Q9KBS7</accession>
<evidence type="ECO:0000313" key="2">
    <source>
        <dbReference type="EMBL" id="TBT83368.1"/>
    </source>
</evidence>